<evidence type="ECO:0000256" key="4">
    <source>
        <dbReference type="ARBA" id="ARBA00022840"/>
    </source>
</evidence>
<keyword evidence="2" id="KW-0378">Hydrolase</keyword>
<feature type="non-terminal residue" evidence="6">
    <location>
        <position position="317"/>
    </location>
</feature>
<dbReference type="CDD" id="cd17917">
    <property type="entry name" value="DEXHc_RHA-like"/>
    <property type="match status" value="1"/>
</dbReference>
<comment type="caution">
    <text evidence="6">The sequence shown here is derived from an EMBL/GenBank/DDBJ whole genome shotgun (WGS) entry which is preliminary data.</text>
</comment>
<dbReference type="Pfam" id="PF00270">
    <property type="entry name" value="DEAD"/>
    <property type="match status" value="1"/>
</dbReference>
<dbReference type="EMBL" id="CAJOBH010242031">
    <property type="protein sequence ID" value="CAF5112633.1"/>
    <property type="molecule type" value="Genomic_DNA"/>
</dbReference>
<evidence type="ECO:0000256" key="3">
    <source>
        <dbReference type="ARBA" id="ARBA00022806"/>
    </source>
</evidence>
<dbReference type="InterPro" id="IPR011545">
    <property type="entry name" value="DEAD/DEAH_box_helicase_dom"/>
</dbReference>
<name>A0A8S3FBK9_9BILA</name>
<dbReference type="InterPro" id="IPR027417">
    <property type="entry name" value="P-loop_NTPase"/>
</dbReference>
<feature type="domain" description="Helicase ATP-binding" evidence="5">
    <location>
        <begin position="59"/>
        <end position="226"/>
    </location>
</feature>
<dbReference type="SUPFAM" id="SSF52540">
    <property type="entry name" value="P-loop containing nucleoside triphosphate hydrolases"/>
    <property type="match status" value="1"/>
</dbReference>
<dbReference type="PROSITE" id="PS51192">
    <property type="entry name" value="HELICASE_ATP_BIND_1"/>
    <property type="match status" value="1"/>
</dbReference>
<evidence type="ECO:0000313" key="6">
    <source>
        <dbReference type="EMBL" id="CAF5112633.1"/>
    </source>
</evidence>
<feature type="non-terminal residue" evidence="6">
    <location>
        <position position="1"/>
    </location>
</feature>
<dbReference type="InterPro" id="IPR014001">
    <property type="entry name" value="Helicase_ATP-bd"/>
</dbReference>
<dbReference type="GO" id="GO:0016787">
    <property type="term" value="F:hydrolase activity"/>
    <property type="evidence" value="ECO:0007669"/>
    <property type="project" value="UniProtKB-KW"/>
</dbReference>
<accession>A0A8S3FBK9</accession>
<dbReference type="Proteomes" id="UP000681967">
    <property type="component" value="Unassembled WGS sequence"/>
</dbReference>
<dbReference type="GO" id="GO:0004386">
    <property type="term" value="F:helicase activity"/>
    <property type="evidence" value="ECO:0007669"/>
    <property type="project" value="UniProtKB-KW"/>
</dbReference>
<keyword evidence="4" id="KW-0067">ATP-binding</keyword>
<evidence type="ECO:0000259" key="5">
    <source>
        <dbReference type="PROSITE" id="PS51192"/>
    </source>
</evidence>
<dbReference type="AlphaFoldDB" id="A0A8S3FBK9"/>
<dbReference type="SMART" id="SM00487">
    <property type="entry name" value="DEXDc"/>
    <property type="match status" value="1"/>
</dbReference>
<dbReference type="GO" id="GO:0005524">
    <property type="term" value="F:ATP binding"/>
    <property type="evidence" value="ECO:0007669"/>
    <property type="project" value="UniProtKB-KW"/>
</dbReference>
<organism evidence="6 7">
    <name type="scientific">Rotaria magnacalcarata</name>
    <dbReference type="NCBI Taxonomy" id="392030"/>
    <lineage>
        <taxon>Eukaryota</taxon>
        <taxon>Metazoa</taxon>
        <taxon>Spiralia</taxon>
        <taxon>Gnathifera</taxon>
        <taxon>Rotifera</taxon>
        <taxon>Eurotatoria</taxon>
        <taxon>Bdelloidea</taxon>
        <taxon>Philodinida</taxon>
        <taxon>Philodinidae</taxon>
        <taxon>Rotaria</taxon>
    </lineage>
</organism>
<dbReference type="Gene3D" id="3.40.50.300">
    <property type="entry name" value="P-loop containing nucleotide triphosphate hydrolases"/>
    <property type="match status" value="2"/>
</dbReference>
<reference evidence="6" key="1">
    <citation type="submission" date="2021-02" db="EMBL/GenBank/DDBJ databases">
        <authorList>
            <person name="Nowell W R."/>
        </authorList>
    </citation>
    <scope>NUCLEOTIDE SEQUENCE</scope>
</reference>
<keyword evidence="3" id="KW-0347">Helicase</keyword>
<proteinExistence type="predicted"/>
<evidence type="ECO:0000256" key="1">
    <source>
        <dbReference type="ARBA" id="ARBA00022741"/>
    </source>
</evidence>
<keyword evidence="1" id="KW-0547">Nucleotide-binding</keyword>
<dbReference type="PANTHER" id="PTHR18934">
    <property type="entry name" value="ATP-DEPENDENT RNA HELICASE"/>
    <property type="match status" value="1"/>
</dbReference>
<protein>
    <recommendedName>
        <fullName evidence="5">Helicase ATP-binding domain-containing protein</fullName>
    </recommendedName>
</protein>
<gene>
    <name evidence="6" type="ORF">BYL167_LOCUS65913</name>
</gene>
<evidence type="ECO:0000313" key="7">
    <source>
        <dbReference type="Proteomes" id="UP000681967"/>
    </source>
</evidence>
<sequence length="317" mass="35239">NPTCSHAVHPADWMFYLQQNTTSEKSQKEASPRLKSIEQRNIERGQTQLPILAAKDEFCRRLKAERLLVVRAATGSGKSTQLPQYAAEYFGGLVVCTQPRVVAAVSLARRVANEYDGISVGKSVGYRVGRTSIGKNQSQVPGTDIIFMTDSALIHESQEDRQLSNIKVLIIDEAHERSLNTDIVIGLSKILLSVRKTDFYVVIASATIDPSKFLDYFKRSPDQVLDVPGRVYDISVDSLPKPDDLTEGEHAVSALLQSYDKYQGHSLVFLPGQREIERALERFSLDIPDNCVALPLYGSLSPEEQDRVLQFDEGLDG</sequence>
<evidence type="ECO:0000256" key="2">
    <source>
        <dbReference type="ARBA" id="ARBA00022801"/>
    </source>
</evidence>
<dbReference type="GO" id="GO:0003723">
    <property type="term" value="F:RNA binding"/>
    <property type="evidence" value="ECO:0007669"/>
    <property type="project" value="TreeGrafter"/>
</dbReference>
<dbReference type="PANTHER" id="PTHR18934:SF91">
    <property type="entry name" value="PRE-MRNA-SPLICING FACTOR ATP-DEPENDENT RNA HELICASE PRP16"/>
    <property type="match status" value="1"/>
</dbReference>